<keyword evidence="3" id="KW-0611">Plant defense</keyword>
<keyword evidence="7" id="KW-1185">Reference proteome</keyword>
<dbReference type="SMART" id="SM00369">
    <property type="entry name" value="LRR_TYP"/>
    <property type="match status" value="2"/>
</dbReference>
<dbReference type="Proteomes" id="UP000652761">
    <property type="component" value="Unassembled WGS sequence"/>
</dbReference>
<dbReference type="InterPro" id="IPR036388">
    <property type="entry name" value="WH-like_DNA-bd_sf"/>
</dbReference>
<feature type="domain" description="Disease resistance protein winged helix" evidence="4">
    <location>
        <begin position="42"/>
        <end position="106"/>
    </location>
</feature>
<dbReference type="Gene3D" id="1.10.10.10">
    <property type="entry name" value="Winged helix-like DNA-binding domain superfamily/Winged helix DNA-binding domain"/>
    <property type="match status" value="1"/>
</dbReference>
<dbReference type="InterPro" id="IPR032675">
    <property type="entry name" value="LRR_dom_sf"/>
</dbReference>
<dbReference type="SUPFAM" id="SSF52058">
    <property type="entry name" value="L domain-like"/>
    <property type="match status" value="1"/>
</dbReference>
<dbReference type="GO" id="GO:0042742">
    <property type="term" value="P:defense response to bacterium"/>
    <property type="evidence" value="ECO:0007669"/>
    <property type="project" value="UniProtKB-ARBA"/>
</dbReference>
<evidence type="ECO:0000313" key="7">
    <source>
        <dbReference type="Proteomes" id="UP000652761"/>
    </source>
</evidence>
<gene>
    <name evidence="6" type="ORF">Taro_043300</name>
</gene>
<comment type="caution">
    <text evidence="6">The sequence shown here is derived from an EMBL/GenBank/DDBJ whole genome shotgun (WGS) entry which is preliminary data.</text>
</comment>
<dbReference type="InterPro" id="IPR003591">
    <property type="entry name" value="Leu-rich_rpt_typical-subtyp"/>
</dbReference>
<dbReference type="InterPro" id="IPR001611">
    <property type="entry name" value="Leu-rich_rpt"/>
</dbReference>
<reference evidence="6" key="1">
    <citation type="submission" date="2017-07" db="EMBL/GenBank/DDBJ databases">
        <title>Taro Niue Genome Assembly and Annotation.</title>
        <authorList>
            <person name="Atibalentja N."/>
            <person name="Keating K."/>
            <person name="Fields C.J."/>
        </authorList>
    </citation>
    <scope>NUCLEOTIDE SEQUENCE</scope>
    <source>
        <strain evidence="6">Niue_2</strain>
        <tissue evidence="6">Leaf</tissue>
    </source>
</reference>
<feature type="domain" description="R13L1/DRL21-like LRR repeat region" evidence="5">
    <location>
        <begin position="294"/>
        <end position="419"/>
    </location>
</feature>
<dbReference type="Pfam" id="PF23559">
    <property type="entry name" value="WHD_DRP"/>
    <property type="match status" value="1"/>
</dbReference>
<organism evidence="6 7">
    <name type="scientific">Colocasia esculenta</name>
    <name type="common">Wild taro</name>
    <name type="synonym">Arum esculentum</name>
    <dbReference type="NCBI Taxonomy" id="4460"/>
    <lineage>
        <taxon>Eukaryota</taxon>
        <taxon>Viridiplantae</taxon>
        <taxon>Streptophyta</taxon>
        <taxon>Embryophyta</taxon>
        <taxon>Tracheophyta</taxon>
        <taxon>Spermatophyta</taxon>
        <taxon>Magnoliopsida</taxon>
        <taxon>Liliopsida</taxon>
        <taxon>Araceae</taxon>
        <taxon>Aroideae</taxon>
        <taxon>Colocasieae</taxon>
        <taxon>Colocasia</taxon>
    </lineage>
</organism>
<dbReference type="PANTHER" id="PTHR23155">
    <property type="entry name" value="DISEASE RESISTANCE PROTEIN RP"/>
    <property type="match status" value="1"/>
</dbReference>
<protein>
    <submittedName>
        <fullName evidence="6">Uncharacterized protein</fullName>
    </submittedName>
</protein>
<sequence>MGILESKVWEKGDEDGGILSVLKLSYDHLPSHLKQCFAYCSIFPKNYKFDRLELVHLWMAQGFVQTRGRKRMEDVGTEYFNDLLDRSFFQFVDGKFAIHDLMLDLAQLVSHCDQSILEIEGSPPETFLEDAYQLRHLSLSINSTQLNRTSLEGLCRCRGLRTLAFNFHRSIKFQIPRDLFLRLNMLRVLDLSFGGLETLPDSVGILVHLRYLDLRGNNFTRLPESLCHLHLLQTLRLKGCDHINKLPQGFSNLINLRHLEAEPHLLSQVVGFGKLTCLQELASFPISKRNGIKIEDLKDMNELRGMISIRNLQWVSGKEEATQAMLSSKRYLRNLEMSWDGHVGRFELEEEILGALVPPSGLKELSIKCYDGLKFPSWMEQQSLAMLESLCLSQWRNLNSLPLLWQRLPFLKTIELVGCPQLRYLPPLSTALRGLTIDDVGLEELPDFYQPSDESFENSTPSLSILSIKSCPALTSLKQGLLRCHLSHLTVLSIQDCRQLAEWPEGDEFRATLLSVQKELRLSGCPKLKALPAGSTLSASLEKVSVIDCPSVVDGSLFAHLQEGILAMHSQNLEVNPNY</sequence>
<dbReference type="InterPro" id="IPR056789">
    <property type="entry name" value="LRR_R13L1-DRL21"/>
</dbReference>
<dbReference type="Pfam" id="PF13855">
    <property type="entry name" value="LRR_8"/>
    <property type="match status" value="1"/>
</dbReference>
<dbReference type="EMBL" id="NMUH01004663">
    <property type="protein sequence ID" value="MQM10405.1"/>
    <property type="molecule type" value="Genomic_DNA"/>
</dbReference>
<evidence type="ECO:0000256" key="3">
    <source>
        <dbReference type="ARBA" id="ARBA00022821"/>
    </source>
</evidence>
<accession>A0A843X0E0</accession>
<evidence type="ECO:0000256" key="1">
    <source>
        <dbReference type="ARBA" id="ARBA00022614"/>
    </source>
</evidence>
<dbReference type="PROSITE" id="PS51450">
    <property type="entry name" value="LRR"/>
    <property type="match status" value="1"/>
</dbReference>
<evidence type="ECO:0000256" key="2">
    <source>
        <dbReference type="ARBA" id="ARBA00022737"/>
    </source>
</evidence>
<name>A0A843X0E0_COLES</name>
<proteinExistence type="predicted"/>
<dbReference type="AlphaFoldDB" id="A0A843X0E0"/>
<dbReference type="InterPro" id="IPR044974">
    <property type="entry name" value="Disease_R_plants"/>
</dbReference>
<dbReference type="GO" id="GO:0009626">
    <property type="term" value="P:plant-type hypersensitive response"/>
    <property type="evidence" value="ECO:0007669"/>
    <property type="project" value="UniProtKB-ARBA"/>
</dbReference>
<keyword evidence="1" id="KW-0433">Leucine-rich repeat</keyword>
<dbReference type="GO" id="GO:0002758">
    <property type="term" value="P:innate immune response-activating signaling pathway"/>
    <property type="evidence" value="ECO:0007669"/>
    <property type="project" value="UniProtKB-ARBA"/>
</dbReference>
<dbReference type="Pfam" id="PF25019">
    <property type="entry name" value="LRR_R13L1-DRL21"/>
    <property type="match status" value="1"/>
</dbReference>
<evidence type="ECO:0000259" key="4">
    <source>
        <dbReference type="Pfam" id="PF23559"/>
    </source>
</evidence>
<dbReference type="PANTHER" id="PTHR23155:SF1176">
    <property type="entry name" value="OS04G0111900 PROTEIN"/>
    <property type="match status" value="1"/>
</dbReference>
<evidence type="ECO:0000313" key="6">
    <source>
        <dbReference type="EMBL" id="MQM10405.1"/>
    </source>
</evidence>
<dbReference type="Gene3D" id="3.80.10.10">
    <property type="entry name" value="Ribonuclease Inhibitor"/>
    <property type="match status" value="2"/>
</dbReference>
<dbReference type="FunFam" id="1.10.10.10:FF:000322">
    <property type="entry name" value="Probable disease resistance protein At1g63360"/>
    <property type="match status" value="1"/>
</dbReference>
<evidence type="ECO:0000259" key="5">
    <source>
        <dbReference type="Pfam" id="PF25019"/>
    </source>
</evidence>
<dbReference type="OrthoDB" id="775811at2759"/>
<keyword evidence="2" id="KW-0677">Repeat</keyword>
<dbReference type="InterPro" id="IPR058922">
    <property type="entry name" value="WHD_DRP"/>
</dbReference>